<accession>A0A383BCE5</accession>
<dbReference type="EMBL" id="UINC01199196">
    <property type="protein sequence ID" value="SVE17503.1"/>
    <property type="molecule type" value="Genomic_DNA"/>
</dbReference>
<evidence type="ECO:0000256" key="1">
    <source>
        <dbReference type="SAM" id="MobiDB-lite"/>
    </source>
</evidence>
<gene>
    <name evidence="2" type="ORF">METZ01_LOCUS470357</name>
</gene>
<proteinExistence type="predicted"/>
<reference evidence="2" key="1">
    <citation type="submission" date="2018-05" db="EMBL/GenBank/DDBJ databases">
        <authorList>
            <person name="Lanie J.A."/>
            <person name="Ng W.-L."/>
            <person name="Kazmierczak K.M."/>
            <person name="Andrzejewski T.M."/>
            <person name="Davidsen T.M."/>
            <person name="Wayne K.J."/>
            <person name="Tettelin H."/>
            <person name="Glass J.I."/>
            <person name="Rusch D."/>
            <person name="Podicherti R."/>
            <person name="Tsui H.-C.T."/>
            <person name="Winkler M.E."/>
        </authorList>
    </citation>
    <scope>NUCLEOTIDE SEQUENCE</scope>
</reference>
<organism evidence="2">
    <name type="scientific">marine metagenome</name>
    <dbReference type="NCBI Taxonomy" id="408172"/>
    <lineage>
        <taxon>unclassified sequences</taxon>
        <taxon>metagenomes</taxon>
        <taxon>ecological metagenomes</taxon>
    </lineage>
</organism>
<feature type="region of interest" description="Disordered" evidence="1">
    <location>
        <begin position="119"/>
        <end position="138"/>
    </location>
</feature>
<name>A0A383BCE5_9ZZZZ</name>
<feature type="region of interest" description="Disordered" evidence="1">
    <location>
        <begin position="36"/>
        <end position="84"/>
    </location>
</feature>
<protein>
    <submittedName>
        <fullName evidence="2">Uncharacterized protein</fullName>
    </submittedName>
</protein>
<sequence length="138" mass="14756">MERICFPRLSLSFPLLLLGVLTLPLLLDDRGEAGLDRSQAVSEPHPGGQGPVETGIPGRQEDRDEDSVPTQLSGLDTGRAFSPQCSERIETEFSRVAEIPGSSTPAGELALHRPADVRLAPSASQSWKHQPVRGPPAA</sequence>
<dbReference type="AlphaFoldDB" id="A0A383BCE5"/>
<evidence type="ECO:0000313" key="2">
    <source>
        <dbReference type="EMBL" id="SVE17503.1"/>
    </source>
</evidence>